<keyword evidence="2" id="KW-0460">Magnesium</keyword>
<sequence length="341" mass="38510">MDLTIPFRRSVSTHRSAAEASNLDWLQAHEMLRGHEAAELYARWDVPDLAARSFPDANQDDLVLATDLFGFYFLFDDQFDGEVGLHPSRVASICDPLIGIVHGDLDGAKASPVAASFADLWRRSSEGMSSRWRSRAAYNWEWYFATHPSEALGRARAVEAERAGREIELPDRAEYLMLRRGTGATETVIDMIERFAEEVPATAFHSPQLRLMRQLAADIPSFANDVRSYRKEAPRGDAYNLVVILQHQRQCGVGEASAAVLAETQWMIDEYARLSAEVPELCTRLGLSGPQRRAVERYTEGLAAWVAGYLEWEDRTLRYRPEGEMPVDRPNHVEGLLDRGW</sequence>
<dbReference type="InterPro" id="IPR034686">
    <property type="entry name" value="Terpene_cyclase-like_2"/>
</dbReference>
<gene>
    <name evidence="3" type="ORF">ACEZDE_16600</name>
</gene>
<accession>A0ABV6VXG8</accession>
<dbReference type="SUPFAM" id="SSF48576">
    <property type="entry name" value="Terpenoid synthases"/>
    <property type="match status" value="1"/>
</dbReference>
<dbReference type="SFLD" id="SFLDS00005">
    <property type="entry name" value="Isoprenoid_Synthase_Type_I"/>
    <property type="match status" value="1"/>
</dbReference>
<keyword evidence="4" id="KW-1185">Reference proteome</keyword>
<evidence type="ECO:0000313" key="4">
    <source>
        <dbReference type="Proteomes" id="UP001592531"/>
    </source>
</evidence>
<name>A0ABV6VXG8_9ACTN</name>
<keyword evidence="2" id="KW-0479">Metal-binding</keyword>
<dbReference type="EMBL" id="JBHFAB010000011">
    <property type="protein sequence ID" value="MFC1418243.1"/>
    <property type="molecule type" value="Genomic_DNA"/>
</dbReference>
<organism evidence="3 4">
    <name type="scientific">Streptacidiphilus cavernicola</name>
    <dbReference type="NCBI Taxonomy" id="3342716"/>
    <lineage>
        <taxon>Bacteria</taxon>
        <taxon>Bacillati</taxon>
        <taxon>Actinomycetota</taxon>
        <taxon>Actinomycetes</taxon>
        <taxon>Kitasatosporales</taxon>
        <taxon>Streptomycetaceae</taxon>
        <taxon>Streptacidiphilus</taxon>
    </lineage>
</organism>
<protein>
    <recommendedName>
        <fullName evidence="2">Terpene synthase</fullName>
        <ecNumber evidence="2">4.2.3.-</ecNumber>
    </recommendedName>
</protein>
<comment type="cofactor">
    <cofactor evidence="2">
        <name>Mg(2+)</name>
        <dbReference type="ChEBI" id="CHEBI:18420"/>
    </cofactor>
</comment>
<dbReference type="EC" id="4.2.3.-" evidence="2"/>
<dbReference type="SFLD" id="SFLDG01020">
    <property type="entry name" value="Terpene_Cyclase_Like_2"/>
    <property type="match status" value="1"/>
</dbReference>
<evidence type="ECO:0000256" key="2">
    <source>
        <dbReference type="RuleBase" id="RU366034"/>
    </source>
</evidence>
<proteinExistence type="inferred from homology"/>
<comment type="similarity">
    <text evidence="2">Belongs to the terpene synthase family.</text>
</comment>
<comment type="caution">
    <text evidence="3">The sequence shown here is derived from an EMBL/GenBank/DDBJ whole genome shotgun (WGS) entry which is preliminary data.</text>
</comment>
<evidence type="ECO:0000313" key="3">
    <source>
        <dbReference type="EMBL" id="MFC1418243.1"/>
    </source>
</evidence>
<dbReference type="Proteomes" id="UP001592531">
    <property type="component" value="Unassembled WGS sequence"/>
</dbReference>
<dbReference type="InterPro" id="IPR008949">
    <property type="entry name" value="Isoprenoid_synthase_dom_sf"/>
</dbReference>
<keyword evidence="1 2" id="KW-0456">Lyase</keyword>
<dbReference type="Gene3D" id="1.10.600.10">
    <property type="entry name" value="Farnesyl Diphosphate Synthase"/>
    <property type="match status" value="1"/>
</dbReference>
<dbReference type="Pfam" id="PF19086">
    <property type="entry name" value="Terpene_syn_C_2"/>
    <property type="match status" value="1"/>
</dbReference>
<dbReference type="PANTHER" id="PTHR35201">
    <property type="entry name" value="TERPENE SYNTHASE"/>
    <property type="match status" value="1"/>
</dbReference>
<reference evidence="3 4" key="1">
    <citation type="submission" date="2024-09" db="EMBL/GenBank/DDBJ databases">
        <authorList>
            <person name="Lee S.D."/>
        </authorList>
    </citation>
    <scope>NUCLEOTIDE SEQUENCE [LARGE SCALE GENOMIC DNA]</scope>
    <source>
        <strain evidence="3 4">N8-3</strain>
    </source>
</reference>
<dbReference type="RefSeq" id="WP_380537037.1">
    <property type="nucleotide sequence ID" value="NZ_JBHFAB010000011.1"/>
</dbReference>
<evidence type="ECO:0000256" key="1">
    <source>
        <dbReference type="ARBA" id="ARBA00023239"/>
    </source>
</evidence>
<dbReference type="PANTHER" id="PTHR35201:SF4">
    <property type="entry name" value="BETA-PINACENE SYNTHASE-RELATED"/>
    <property type="match status" value="1"/>
</dbReference>